<dbReference type="AlphaFoldDB" id="A0A397P9Y3"/>
<name>A0A397P9Y3_9SPHN</name>
<organism evidence="1 2">
    <name type="scientific">Hephaestia caeni</name>
    <dbReference type="NCBI Taxonomy" id="645617"/>
    <lineage>
        <taxon>Bacteria</taxon>
        <taxon>Pseudomonadati</taxon>
        <taxon>Pseudomonadota</taxon>
        <taxon>Alphaproteobacteria</taxon>
        <taxon>Sphingomonadales</taxon>
        <taxon>Sphingomonadaceae</taxon>
        <taxon>Hephaestia</taxon>
    </lineage>
</organism>
<comment type="caution">
    <text evidence="1">The sequence shown here is derived from an EMBL/GenBank/DDBJ whole genome shotgun (WGS) entry which is preliminary data.</text>
</comment>
<proteinExistence type="predicted"/>
<evidence type="ECO:0000313" key="2">
    <source>
        <dbReference type="Proteomes" id="UP000266568"/>
    </source>
</evidence>
<evidence type="ECO:0000313" key="1">
    <source>
        <dbReference type="EMBL" id="RIA45738.1"/>
    </source>
</evidence>
<dbReference type="EMBL" id="QXDC01000002">
    <property type="protein sequence ID" value="RIA45738.1"/>
    <property type="molecule type" value="Genomic_DNA"/>
</dbReference>
<dbReference type="Proteomes" id="UP000266568">
    <property type="component" value="Unassembled WGS sequence"/>
</dbReference>
<accession>A0A397P9Y3</accession>
<reference evidence="1 2" key="1">
    <citation type="submission" date="2018-08" db="EMBL/GenBank/DDBJ databases">
        <title>Genomic Encyclopedia of Type Strains, Phase IV (KMG-IV): sequencing the most valuable type-strain genomes for metagenomic binning, comparative biology and taxonomic classification.</title>
        <authorList>
            <person name="Goeker M."/>
        </authorList>
    </citation>
    <scope>NUCLEOTIDE SEQUENCE [LARGE SCALE GENOMIC DNA]</scope>
    <source>
        <strain evidence="1 2">DSM 25527</strain>
    </source>
</reference>
<protein>
    <submittedName>
        <fullName evidence="1">Uncharacterized protein</fullName>
    </submittedName>
</protein>
<sequence>MLFPTKEKVEREIDALLTRFERIEARAQANVEESNKFASLLGPNEIAETLLRNTQSIIHNLHEAGAQARFGLRPIRSIANDLPAVAKVASQYAGLLDNMDFARKAGERA</sequence>
<gene>
    <name evidence="1" type="ORF">DFR49_0263</name>
</gene>
<keyword evidence="2" id="KW-1185">Reference proteome</keyword>